<dbReference type="PANTHER" id="PTHR35869:SF1">
    <property type="entry name" value="OUTER-MEMBRANE LIPOPROTEIN CARRIER PROTEIN"/>
    <property type="match status" value="1"/>
</dbReference>
<dbReference type="AlphaFoldDB" id="A0A1F7S4D7"/>
<dbReference type="SUPFAM" id="SSF89392">
    <property type="entry name" value="Prokaryotic lipoproteins and lipoprotein localization factors"/>
    <property type="match status" value="1"/>
</dbReference>
<dbReference type="InterPro" id="IPR004564">
    <property type="entry name" value="OM_lipoprot_carrier_LolA-like"/>
</dbReference>
<evidence type="ECO:0000313" key="1">
    <source>
        <dbReference type="EMBL" id="OGL48646.1"/>
    </source>
</evidence>
<protein>
    <recommendedName>
        <fullName evidence="3">Outer membrane lipoprotein carrier protein LolA</fullName>
    </recommendedName>
</protein>
<dbReference type="InterPro" id="IPR029046">
    <property type="entry name" value="LolA/LolB/LppX"/>
</dbReference>
<accession>A0A1F7S4D7</accession>
<name>A0A1F7S4D7_9BACT</name>
<evidence type="ECO:0008006" key="3">
    <source>
        <dbReference type="Google" id="ProtNLM"/>
    </source>
</evidence>
<dbReference type="CDD" id="cd16325">
    <property type="entry name" value="LolA"/>
    <property type="match status" value="1"/>
</dbReference>
<dbReference type="Pfam" id="PF03548">
    <property type="entry name" value="LolA"/>
    <property type="match status" value="1"/>
</dbReference>
<reference evidence="1 2" key="1">
    <citation type="journal article" date="2016" name="Nat. Commun.">
        <title>Thousands of microbial genomes shed light on interconnected biogeochemical processes in an aquifer system.</title>
        <authorList>
            <person name="Anantharaman K."/>
            <person name="Brown C.T."/>
            <person name="Hug L.A."/>
            <person name="Sharon I."/>
            <person name="Castelle C.J."/>
            <person name="Probst A.J."/>
            <person name="Thomas B.C."/>
            <person name="Singh A."/>
            <person name="Wilkins M.J."/>
            <person name="Karaoz U."/>
            <person name="Brodie E.L."/>
            <person name="Williams K.H."/>
            <person name="Hubbard S.S."/>
            <person name="Banfield J.F."/>
        </authorList>
    </citation>
    <scope>NUCLEOTIDE SEQUENCE [LARGE SCALE GENOMIC DNA]</scope>
</reference>
<sequence length="219" mass="24986">MGLVLVSFIVLPCKAENAMPTTSEIITRLSEAAKQLKSFSAKLVQRKYFFLFNEEEVSSGKIFFESPDKMLINIEKPKTQILGCDGKKGWLYLPDIKQVQMMSIEGIKNRGASFMKFLINPSQYLQESNLSLLQVIQDGKDRILKLKVSNIDEKSKDADFLNLILWINESRPLPVMKLELTEACKDTVLYELSHVVYNPQFQPSLLKPSFPEGVEIVDY</sequence>
<comment type="caution">
    <text evidence="1">The sequence shown here is derived from an EMBL/GenBank/DDBJ whole genome shotgun (WGS) entry which is preliminary data.</text>
</comment>
<organism evidence="1 2">
    <name type="scientific">Candidatus Schekmanbacteria bacterium RBG_13_48_7</name>
    <dbReference type="NCBI Taxonomy" id="1817878"/>
    <lineage>
        <taxon>Bacteria</taxon>
        <taxon>Candidatus Schekmaniibacteriota</taxon>
    </lineage>
</organism>
<dbReference type="Proteomes" id="UP000179266">
    <property type="component" value="Unassembled WGS sequence"/>
</dbReference>
<evidence type="ECO:0000313" key="2">
    <source>
        <dbReference type="Proteomes" id="UP000179266"/>
    </source>
</evidence>
<dbReference type="PANTHER" id="PTHR35869">
    <property type="entry name" value="OUTER-MEMBRANE LIPOPROTEIN CARRIER PROTEIN"/>
    <property type="match status" value="1"/>
</dbReference>
<proteinExistence type="predicted"/>
<gene>
    <name evidence="1" type="ORF">A2161_04420</name>
</gene>
<dbReference type="EMBL" id="MGDD01000034">
    <property type="protein sequence ID" value="OGL48646.1"/>
    <property type="molecule type" value="Genomic_DNA"/>
</dbReference>
<dbReference type="Gene3D" id="2.50.20.10">
    <property type="entry name" value="Lipoprotein localisation LolA/LolB/LppX"/>
    <property type="match status" value="1"/>
</dbReference>